<dbReference type="PANTHER" id="PTHR43157:SF31">
    <property type="entry name" value="PHOSPHATIDYLINOSITOL-GLYCAN BIOSYNTHESIS CLASS F PROTEIN"/>
    <property type="match status" value="1"/>
</dbReference>
<dbReference type="Proteomes" id="UP000235786">
    <property type="component" value="Unassembled WGS sequence"/>
</dbReference>
<dbReference type="GO" id="GO:0016491">
    <property type="term" value="F:oxidoreductase activity"/>
    <property type="evidence" value="ECO:0007669"/>
    <property type="project" value="UniProtKB-KW"/>
</dbReference>
<gene>
    <name evidence="2" type="ORF">L207DRAFT_545886</name>
</gene>
<dbReference type="PRINTS" id="PR00081">
    <property type="entry name" value="GDHRDH"/>
</dbReference>
<keyword evidence="1" id="KW-0560">Oxidoreductase</keyword>
<accession>A0A2J6RGR1</accession>
<proteinExistence type="predicted"/>
<dbReference type="PANTHER" id="PTHR43157">
    <property type="entry name" value="PHOSPHATIDYLINOSITOL-GLYCAN BIOSYNTHESIS CLASS F PROTEIN-RELATED"/>
    <property type="match status" value="1"/>
</dbReference>
<dbReference type="Gene3D" id="3.40.50.720">
    <property type="entry name" value="NAD(P)-binding Rossmann-like Domain"/>
    <property type="match status" value="1"/>
</dbReference>
<evidence type="ECO:0000313" key="3">
    <source>
        <dbReference type="Proteomes" id="UP000235786"/>
    </source>
</evidence>
<dbReference type="AlphaFoldDB" id="A0A2J6RGR1"/>
<dbReference type="InterPro" id="IPR002347">
    <property type="entry name" value="SDR_fam"/>
</dbReference>
<keyword evidence="3" id="KW-1185">Reference proteome</keyword>
<dbReference type="InterPro" id="IPR036291">
    <property type="entry name" value="NAD(P)-bd_dom_sf"/>
</dbReference>
<evidence type="ECO:0000313" key="2">
    <source>
        <dbReference type="EMBL" id="PMD37697.1"/>
    </source>
</evidence>
<dbReference type="Pfam" id="PF00106">
    <property type="entry name" value="adh_short"/>
    <property type="match status" value="1"/>
</dbReference>
<evidence type="ECO:0000256" key="1">
    <source>
        <dbReference type="ARBA" id="ARBA00023002"/>
    </source>
</evidence>
<name>A0A2J6RGR1_HYAVF</name>
<dbReference type="OrthoDB" id="542013at2759"/>
<dbReference type="STRING" id="1149755.A0A2J6RGR1"/>
<organism evidence="2 3">
    <name type="scientific">Hyaloscypha variabilis (strain UAMH 11265 / GT02V1 / F)</name>
    <name type="common">Meliniomyces variabilis</name>
    <dbReference type="NCBI Taxonomy" id="1149755"/>
    <lineage>
        <taxon>Eukaryota</taxon>
        <taxon>Fungi</taxon>
        <taxon>Dikarya</taxon>
        <taxon>Ascomycota</taxon>
        <taxon>Pezizomycotina</taxon>
        <taxon>Leotiomycetes</taxon>
        <taxon>Helotiales</taxon>
        <taxon>Hyaloscyphaceae</taxon>
        <taxon>Hyaloscypha</taxon>
        <taxon>Hyaloscypha variabilis</taxon>
    </lineage>
</organism>
<protein>
    <submittedName>
        <fullName evidence="2">NAD(P)-binding protein</fullName>
    </submittedName>
</protein>
<dbReference type="SUPFAM" id="SSF51735">
    <property type="entry name" value="NAD(P)-binding Rossmann-fold domains"/>
    <property type="match status" value="1"/>
</dbReference>
<reference evidence="2 3" key="1">
    <citation type="submission" date="2016-04" db="EMBL/GenBank/DDBJ databases">
        <title>A degradative enzymes factory behind the ericoid mycorrhizal symbiosis.</title>
        <authorList>
            <consortium name="DOE Joint Genome Institute"/>
            <person name="Martino E."/>
            <person name="Morin E."/>
            <person name="Grelet G."/>
            <person name="Kuo A."/>
            <person name="Kohler A."/>
            <person name="Daghino S."/>
            <person name="Barry K."/>
            <person name="Choi C."/>
            <person name="Cichocki N."/>
            <person name="Clum A."/>
            <person name="Copeland A."/>
            <person name="Hainaut M."/>
            <person name="Haridas S."/>
            <person name="Labutti K."/>
            <person name="Lindquist E."/>
            <person name="Lipzen A."/>
            <person name="Khouja H.-R."/>
            <person name="Murat C."/>
            <person name="Ohm R."/>
            <person name="Olson A."/>
            <person name="Spatafora J."/>
            <person name="Veneault-Fourrey C."/>
            <person name="Henrissat B."/>
            <person name="Grigoriev I."/>
            <person name="Martin F."/>
            <person name="Perotto S."/>
        </authorList>
    </citation>
    <scope>NUCLEOTIDE SEQUENCE [LARGE SCALE GENOMIC DNA]</scope>
    <source>
        <strain evidence="2 3">F</strain>
    </source>
</reference>
<dbReference type="EMBL" id="KZ613949">
    <property type="protein sequence ID" value="PMD37697.1"/>
    <property type="molecule type" value="Genomic_DNA"/>
</dbReference>
<sequence>MGWFASFLYSQLFVTLPKPTKDFTGQTIIVTGSNTGLGLEAARHLSALNATLIILAVRNTAKGETAKQSILASTGHATNSIEVWNLDMQSYDSINTFCAKANTLPRLDAVLENAGIMTKYFKLVAGYEATITTNVIGTFLLALGLLPKLKQSAAQYKIQPRLSIVASDLHFIAKFPEGKSKDIFAALNDENKSDMSMERYAVSKLLQVFAVRELASLLSHESKSTSPSVINCMTPGACKSDFDRESTGFARVMGNFMAAMLARTTEEGSRTLVAGLAAGEESQGGYMADCKIHPPGPMVIGSDGAALQKKVWEQLVGQLETVQPGISQNI</sequence>